<evidence type="ECO:0000313" key="3">
    <source>
        <dbReference type="Proteomes" id="UP001058330"/>
    </source>
</evidence>
<name>A0ABY5RDP8_HALLR</name>
<accession>A0ABY5RDP8</accession>
<dbReference type="GeneID" id="74527353"/>
<dbReference type="RefSeq" id="WP_258302553.1">
    <property type="nucleotide sequence ID" value="NZ_CP078063.1"/>
</dbReference>
<reference evidence="2" key="1">
    <citation type="submission" date="2021-07" db="EMBL/GenBank/DDBJ databases">
        <title>Studies on halocins as antimicrobial molecules from haloarchaea.</title>
        <authorList>
            <person name="Kumar S."/>
            <person name="Khare S.K."/>
        </authorList>
    </citation>
    <scope>NUCLEOTIDE SEQUENCE</scope>
    <source>
        <strain evidence="2">NCIM 5678</strain>
    </source>
</reference>
<keyword evidence="1" id="KW-1133">Transmembrane helix</keyword>
<proteinExistence type="predicted"/>
<sequence>MPSILDAIPFDLLYLGTAALLVVAFTVGGLRWWSLRRDEDAHPPERQPEDTHGYPLASWRYVYDLDKPDAKRAVDSVNDQAETLAEAEKKRR</sequence>
<dbReference type="Proteomes" id="UP001058330">
    <property type="component" value="Chromosome"/>
</dbReference>
<keyword evidence="1" id="KW-0812">Transmembrane</keyword>
<organism evidence="2 3">
    <name type="scientific">Haloferax larsenii</name>
    <dbReference type="NCBI Taxonomy" id="302484"/>
    <lineage>
        <taxon>Archaea</taxon>
        <taxon>Methanobacteriati</taxon>
        <taxon>Methanobacteriota</taxon>
        <taxon>Stenosarchaea group</taxon>
        <taxon>Halobacteria</taxon>
        <taxon>Halobacteriales</taxon>
        <taxon>Haloferacaceae</taxon>
        <taxon>Haloferax</taxon>
    </lineage>
</organism>
<dbReference type="EMBL" id="CP078063">
    <property type="protein sequence ID" value="UVE50451.1"/>
    <property type="molecule type" value="Genomic_DNA"/>
</dbReference>
<keyword evidence="3" id="KW-1185">Reference proteome</keyword>
<evidence type="ECO:0000313" key="2">
    <source>
        <dbReference type="EMBL" id="UVE50451.1"/>
    </source>
</evidence>
<protein>
    <submittedName>
        <fullName evidence="2">Uncharacterized protein</fullName>
    </submittedName>
</protein>
<evidence type="ECO:0000256" key="1">
    <source>
        <dbReference type="SAM" id="Phobius"/>
    </source>
</evidence>
<feature type="transmembrane region" description="Helical" evidence="1">
    <location>
        <begin position="12"/>
        <end position="33"/>
    </location>
</feature>
<gene>
    <name evidence="2" type="ORF">KU306_00640</name>
</gene>
<keyword evidence="1" id="KW-0472">Membrane</keyword>